<protein>
    <submittedName>
        <fullName evidence="1">Uncharacterized protein</fullName>
    </submittedName>
</protein>
<gene>
    <name evidence="1" type="ORF">AVDCRST_MAG66-3826</name>
</gene>
<reference evidence="1" key="1">
    <citation type="submission" date="2020-02" db="EMBL/GenBank/DDBJ databases">
        <authorList>
            <person name="Meier V. D."/>
        </authorList>
    </citation>
    <scope>NUCLEOTIDE SEQUENCE</scope>
    <source>
        <strain evidence="1">AVDCRST_MAG66</strain>
    </source>
</reference>
<feature type="non-terminal residue" evidence="1">
    <location>
        <position position="34"/>
    </location>
</feature>
<organism evidence="1">
    <name type="scientific">uncultured Pseudonocardia sp</name>
    <dbReference type="NCBI Taxonomy" id="211455"/>
    <lineage>
        <taxon>Bacteria</taxon>
        <taxon>Bacillati</taxon>
        <taxon>Actinomycetota</taxon>
        <taxon>Actinomycetes</taxon>
        <taxon>Pseudonocardiales</taxon>
        <taxon>Pseudonocardiaceae</taxon>
        <taxon>Pseudonocardia</taxon>
        <taxon>environmental samples</taxon>
    </lineage>
</organism>
<name>A0A6J4QF45_9PSEU</name>
<accession>A0A6J4QF45</accession>
<proteinExistence type="predicted"/>
<evidence type="ECO:0000313" key="1">
    <source>
        <dbReference type="EMBL" id="CAA9439092.1"/>
    </source>
</evidence>
<sequence>MTTSAPASTASAGTAVLDRVGPVALVVGAAGNLA</sequence>
<dbReference type="EMBL" id="CADCUS010000529">
    <property type="protein sequence ID" value="CAA9439092.1"/>
    <property type="molecule type" value="Genomic_DNA"/>
</dbReference>
<dbReference type="AlphaFoldDB" id="A0A6J4QF45"/>